<dbReference type="Proteomes" id="UP000777661">
    <property type="component" value="Unassembled WGS sequence"/>
</dbReference>
<evidence type="ECO:0000313" key="13">
    <source>
        <dbReference type="Proteomes" id="UP000777661"/>
    </source>
</evidence>
<dbReference type="PANTHER" id="PTHR48267:SF1">
    <property type="entry name" value="BILIRUBIN OXIDASE"/>
    <property type="match status" value="1"/>
</dbReference>
<comment type="subunit">
    <text evidence="1">Monomer.</text>
</comment>
<keyword evidence="2" id="KW-0479">Metal-binding</keyword>
<dbReference type="InterPro" id="IPR006311">
    <property type="entry name" value="TAT_signal"/>
</dbReference>
<proteinExistence type="predicted"/>
<evidence type="ECO:0000259" key="10">
    <source>
        <dbReference type="Pfam" id="PF07731"/>
    </source>
</evidence>
<dbReference type="InterPro" id="IPR011707">
    <property type="entry name" value="Cu-oxidase-like_N"/>
</dbReference>
<keyword evidence="3" id="KW-0560">Oxidoreductase</keyword>
<feature type="domain" description="Plastocyanin-like" evidence="10">
    <location>
        <begin position="385"/>
        <end position="496"/>
    </location>
</feature>
<dbReference type="RefSeq" id="WP_223006661.1">
    <property type="nucleotide sequence ID" value="NZ_CBDDPV010000002.1"/>
</dbReference>
<dbReference type="InterPro" id="IPR001117">
    <property type="entry name" value="Cu-oxidase_2nd"/>
</dbReference>
<dbReference type="SUPFAM" id="SSF49503">
    <property type="entry name" value="Cupredoxins"/>
    <property type="match status" value="3"/>
</dbReference>
<dbReference type="PANTHER" id="PTHR48267">
    <property type="entry name" value="CUPREDOXIN SUPERFAMILY PROTEIN"/>
    <property type="match status" value="1"/>
</dbReference>
<dbReference type="EC" id="1.16.3.4" evidence="4"/>
<gene>
    <name evidence="12" type="ORF">KVG22_20160</name>
</gene>
<dbReference type="PROSITE" id="PS00080">
    <property type="entry name" value="MULTICOPPER_OXIDASE2"/>
    <property type="match status" value="1"/>
</dbReference>
<dbReference type="CDD" id="cd13867">
    <property type="entry name" value="CuRO_2_CueO_FtsP"/>
    <property type="match status" value="1"/>
</dbReference>
<dbReference type="Gene3D" id="2.60.40.420">
    <property type="entry name" value="Cupredoxins - blue copper proteins"/>
    <property type="match status" value="3"/>
</dbReference>
<protein>
    <recommendedName>
        <fullName evidence="5">Multicopper oxidase CueO</fullName>
        <ecNumber evidence="4">1.16.3.4</ecNumber>
    </recommendedName>
    <alternativeName>
        <fullName evidence="6">Copper efflux oxidase</fullName>
    </alternativeName>
    <alternativeName>
        <fullName evidence="7">Cuprous oxidase</fullName>
    </alternativeName>
</protein>
<keyword evidence="13" id="KW-1185">Reference proteome</keyword>
<dbReference type="EMBL" id="JAHSQO010000008">
    <property type="protein sequence ID" value="MBY8918926.1"/>
    <property type="molecule type" value="Genomic_DNA"/>
</dbReference>
<feature type="domain" description="Plastocyanin-like" evidence="9">
    <location>
        <begin position="215"/>
        <end position="295"/>
    </location>
</feature>
<evidence type="ECO:0000256" key="8">
    <source>
        <dbReference type="ARBA" id="ARBA00048092"/>
    </source>
</evidence>
<evidence type="ECO:0000256" key="5">
    <source>
        <dbReference type="ARBA" id="ARBA00041027"/>
    </source>
</evidence>
<dbReference type="Pfam" id="PF07732">
    <property type="entry name" value="Cu-oxidase_3"/>
    <property type="match status" value="1"/>
</dbReference>
<dbReference type="InterPro" id="IPR045087">
    <property type="entry name" value="Cu-oxidase_fam"/>
</dbReference>
<comment type="caution">
    <text evidence="12">The sequence shown here is derived from an EMBL/GenBank/DDBJ whole genome shotgun (WGS) entry which is preliminary data.</text>
</comment>
<dbReference type="Pfam" id="PF00394">
    <property type="entry name" value="Cu-oxidase"/>
    <property type="match status" value="1"/>
</dbReference>
<feature type="domain" description="Plastocyanin-like" evidence="11">
    <location>
        <begin position="61"/>
        <end position="171"/>
    </location>
</feature>
<sequence>MTTRRGLLAGGVALAAGAAAYGVLGARPSVNLARATGFPRLQMPPLLDTSESGRFDVTAQFGTTSFIGGRATPTIGFNQPYLGPVVRVQKGPLQPKVANALSWPVSSHWHGLLVPGEHDGGPHLPIGPGSDWTPDMQIDQPPCTAFFHTHIHGRTAQDVYAGLAGVIHIVDGHDAERGLPETYGTDDLTLVIQDRRFAGDGRLAYANSMMDIMHGMTGDTILVNGQIGTAAHVPTGIVRLRIVNASNARIYSLRLSDSRPMHLIATDGGYLARPIALETLRMGPGERAEILVDFTSGHDVSLVSDGDPNQGMGGMIGRARGMLDGLTGARRFEVLPILVDERLPVAVDKIPDTIGGKAPSLADFEIAKTRRFSLDMGMGGDMMGGGMMGGFAINGDPFEMAVVNQRVRLGDTEKWVVSATMLAHPFHVHGVSFQVVRENGRDPLPESSGWKDTVVIDGETELLMRFTQPAGDRTPFMYHCHILEHEDGGMMGQFTVA</sequence>
<organism evidence="12 13">
    <name type="scientific">Nitratireductor rhodophyticola</name>
    <dbReference type="NCBI Taxonomy" id="2854036"/>
    <lineage>
        <taxon>Bacteria</taxon>
        <taxon>Pseudomonadati</taxon>
        <taxon>Pseudomonadota</taxon>
        <taxon>Alphaproteobacteria</taxon>
        <taxon>Hyphomicrobiales</taxon>
        <taxon>Phyllobacteriaceae</taxon>
        <taxon>Nitratireductor</taxon>
    </lineage>
</organism>
<accession>A0ABS7RDC7</accession>
<dbReference type="InterPro" id="IPR011706">
    <property type="entry name" value="Cu-oxidase_C"/>
</dbReference>
<dbReference type="PROSITE" id="PS51318">
    <property type="entry name" value="TAT"/>
    <property type="match status" value="1"/>
</dbReference>
<dbReference type="Pfam" id="PF07731">
    <property type="entry name" value="Cu-oxidase_2"/>
    <property type="match status" value="1"/>
</dbReference>
<evidence type="ECO:0000256" key="2">
    <source>
        <dbReference type="ARBA" id="ARBA00022723"/>
    </source>
</evidence>
<evidence type="ECO:0000259" key="9">
    <source>
        <dbReference type="Pfam" id="PF00394"/>
    </source>
</evidence>
<dbReference type="InterPro" id="IPR002355">
    <property type="entry name" value="Cu_oxidase_Cu_BS"/>
</dbReference>
<evidence type="ECO:0000313" key="12">
    <source>
        <dbReference type="EMBL" id="MBY8918926.1"/>
    </source>
</evidence>
<reference evidence="12 13" key="1">
    <citation type="submission" date="2021-06" db="EMBL/GenBank/DDBJ databases">
        <title>Nitratireductor porphyridii sp. nov., isolated from a small marine red alga, Porphyridium purpureum in South Korea.</title>
        <authorList>
            <person name="Kim K.H."/>
            <person name="Kristyanto S."/>
            <person name="Jeon C.O."/>
        </authorList>
    </citation>
    <scope>NUCLEOTIDE SEQUENCE [LARGE SCALE GENOMIC DNA]</scope>
    <source>
        <strain evidence="12 13">R6</strain>
    </source>
</reference>
<name>A0ABS7RDC7_9HYPH</name>
<comment type="catalytic activity">
    <reaction evidence="8">
        <text>4 Cu(+) + O2 + 4 H(+) = 4 Cu(2+) + 2 H2O</text>
        <dbReference type="Rhea" id="RHEA:30083"/>
        <dbReference type="ChEBI" id="CHEBI:15377"/>
        <dbReference type="ChEBI" id="CHEBI:15378"/>
        <dbReference type="ChEBI" id="CHEBI:15379"/>
        <dbReference type="ChEBI" id="CHEBI:29036"/>
        <dbReference type="ChEBI" id="CHEBI:49552"/>
        <dbReference type="EC" id="1.16.3.4"/>
    </reaction>
    <physiologicalReaction direction="left-to-right" evidence="8">
        <dbReference type="Rhea" id="RHEA:30084"/>
    </physiologicalReaction>
</comment>
<evidence type="ECO:0000256" key="3">
    <source>
        <dbReference type="ARBA" id="ARBA00023002"/>
    </source>
</evidence>
<evidence type="ECO:0000256" key="1">
    <source>
        <dbReference type="ARBA" id="ARBA00011245"/>
    </source>
</evidence>
<evidence type="ECO:0000259" key="11">
    <source>
        <dbReference type="Pfam" id="PF07732"/>
    </source>
</evidence>
<dbReference type="InterPro" id="IPR008972">
    <property type="entry name" value="Cupredoxin"/>
</dbReference>
<dbReference type="CDD" id="cd13890">
    <property type="entry name" value="CuRO_3_CueO_FtsP"/>
    <property type="match status" value="1"/>
</dbReference>
<evidence type="ECO:0000256" key="6">
    <source>
        <dbReference type="ARBA" id="ARBA00042896"/>
    </source>
</evidence>
<evidence type="ECO:0000256" key="4">
    <source>
        <dbReference type="ARBA" id="ARBA00038978"/>
    </source>
</evidence>
<evidence type="ECO:0000256" key="7">
    <source>
        <dbReference type="ARBA" id="ARBA00043090"/>
    </source>
</evidence>